<dbReference type="SUPFAM" id="SSF53697">
    <property type="entry name" value="SIS domain"/>
    <property type="match status" value="1"/>
</dbReference>
<dbReference type="AlphaFoldDB" id="A0A543KFE5"/>
<keyword evidence="3" id="KW-0804">Transcription</keyword>
<keyword evidence="2" id="KW-0238">DNA-binding</keyword>
<evidence type="ECO:0000259" key="5">
    <source>
        <dbReference type="PROSITE" id="PS51464"/>
    </source>
</evidence>
<dbReference type="RefSeq" id="WP_142082019.1">
    <property type="nucleotide sequence ID" value="NZ_VFPT01000001.1"/>
</dbReference>
<comment type="caution">
    <text evidence="6">The sequence shown here is derived from an EMBL/GenBank/DDBJ whole genome shotgun (WGS) entry which is preliminary data.</text>
</comment>
<dbReference type="GO" id="GO:0003700">
    <property type="term" value="F:DNA-binding transcription factor activity"/>
    <property type="evidence" value="ECO:0007669"/>
    <property type="project" value="InterPro"/>
</dbReference>
<evidence type="ECO:0000256" key="2">
    <source>
        <dbReference type="ARBA" id="ARBA00023125"/>
    </source>
</evidence>
<proteinExistence type="predicted"/>
<dbReference type="PROSITE" id="PS51464">
    <property type="entry name" value="SIS"/>
    <property type="match status" value="1"/>
</dbReference>
<evidence type="ECO:0000256" key="1">
    <source>
        <dbReference type="ARBA" id="ARBA00023015"/>
    </source>
</evidence>
<dbReference type="CDD" id="cd05013">
    <property type="entry name" value="SIS_RpiR"/>
    <property type="match status" value="1"/>
</dbReference>
<dbReference type="SUPFAM" id="SSF46689">
    <property type="entry name" value="Homeodomain-like"/>
    <property type="match status" value="1"/>
</dbReference>
<gene>
    <name evidence="6" type="ORF">BD293_2453</name>
</gene>
<feature type="domain" description="SIS" evidence="5">
    <location>
        <begin position="142"/>
        <end position="284"/>
    </location>
</feature>
<evidence type="ECO:0000259" key="4">
    <source>
        <dbReference type="PROSITE" id="PS51071"/>
    </source>
</evidence>
<keyword evidence="7" id="KW-1185">Reference proteome</keyword>
<dbReference type="Pfam" id="PF01380">
    <property type="entry name" value="SIS"/>
    <property type="match status" value="1"/>
</dbReference>
<dbReference type="Gene3D" id="3.40.50.10490">
    <property type="entry name" value="Glucose-6-phosphate isomerase like protein, domain 1"/>
    <property type="match status" value="1"/>
</dbReference>
<dbReference type="InterPro" id="IPR000281">
    <property type="entry name" value="HTH_RpiR"/>
</dbReference>
<dbReference type="Gene3D" id="1.10.10.10">
    <property type="entry name" value="Winged helix-like DNA-binding domain superfamily/Winged helix DNA-binding domain"/>
    <property type="match status" value="1"/>
</dbReference>
<dbReference type="InterPro" id="IPR001347">
    <property type="entry name" value="SIS_dom"/>
</dbReference>
<dbReference type="InterPro" id="IPR009057">
    <property type="entry name" value="Homeodomain-like_sf"/>
</dbReference>
<dbReference type="GO" id="GO:0097367">
    <property type="term" value="F:carbohydrate derivative binding"/>
    <property type="evidence" value="ECO:0007669"/>
    <property type="project" value="InterPro"/>
</dbReference>
<dbReference type="Proteomes" id="UP000320582">
    <property type="component" value="Unassembled WGS sequence"/>
</dbReference>
<dbReference type="GO" id="GO:0003677">
    <property type="term" value="F:DNA binding"/>
    <property type="evidence" value="ECO:0007669"/>
    <property type="project" value="UniProtKB-KW"/>
</dbReference>
<protein>
    <submittedName>
        <fullName evidence="6">RpiR family transcriptional regulator</fullName>
    </submittedName>
</protein>
<dbReference type="InterPro" id="IPR035472">
    <property type="entry name" value="RpiR-like_SIS"/>
</dbReference>
<dbReference type="OrthoDB" id="9814005at2"/>
<sequence>MTQALSKPDTPEAFRAQFLENRARFSKKLLQTGSFVIENPRVIALNPVSRIGATAGLSATHFVRLAKEMGFSGFSEMQTMFRKPLHAAETLPQGERIMHSGGEQIISDPANIASVGRAFAQANVESLGNLYEKLSVMPLAEARDQILKARLIYVIGIGRSMGPAAYLAYALGRVGLQAIHLLGVGQALQDQAKAMHPDDLLIALSFPPYAAETLQICEQVRAQGNTILALTNSPVSPITMGAQTVLTIEDAELRGFRALTALTTVMQTLMVGVAYEKGLTDDPDIIDSINA</sequence>
<dbReference type="GO" id="GO:1901135">
    <property type="term" value="P:carbohydrate derivative metabolic process"/>
    <property type="evidence" value="ECO:0007669"/>
    <property type="project" value="InterPro"/>
</dbReference>
<dbReference type="PANTHER" id="PTHR30514:SF18">
    <property type="entry name" value="RPIR-FAMILY TRANSCRIPTIONAL REGULATOR"/>
    <property type="match status" value="1"/>
</dbReference>
<name>A0A543KFE5_9RHOB</name>
<dbReference type="InterPro" id="IPR047640">
    <property type="entry name" value="RpiR-like"/>
</dbReference>
<dbReference type="PROSITE" id="PS51071">
    <property type="entry name" value="HTH_RPIR"/>
    <property type="match status" value="1"/>
</dbReference>
<keyword evidence="1" id="KW-0805">Transcription regulation</keyword>
<dbReference type="InterPro" id="IPR046348">
    <property type="entry name" value="SIS_dom_sf"/>
</dbReference>
<dbReference type="EMBL" id="VFPT01000001">
    <property type="protein sequence ID" value="TQM93803.1"/>
    <property type="molecule type" value="Genomic_DNA"/>
</dbReference>
<reference evidence="6 7" key="1">
    <citation type="submission" date="2019-06" db="EMBL/GenBank/DDBJ databases">
        <title>Genomic Encyclopedia of Archaeal and Bacterial Type Strains, Phase II (KMG-II): from individual species to whole genera.</title>
        <authorList>
            <person name="Goeker M."/>
        </authorList>
    </citation>
    <scope>NUCLEOTIDE SEQUENCE [LARGE SCALE GENOMIC DNA]</scope>
    <source>
        <strain evidence="6 7">DSM 18423</strain>
    </source>
</reference>
<evidence type="ECO:0000313" key="6">
    <source>
        <dbReference type="EMBL" id="TQM93803.1"/>
    </source>
</evidence>
<evidence type="ECO:0000313" key="7">
    <source>
        <dbReference type="Proteomes" id="UP000320582"/>
    </source>
</evidence>
<dbReference type="PANTHER" id="PTHR30514">
    <property type="entry name" value="GLUCOKINASE"/>
    <property type="match status" value="1"/>
</dbReference>
<feature type="domain" description="HTH rpiR-type" evidence="4">
    <location>
        <begin position="12"/>
        <end position="88"/>
    </location>
</feature>
<evidence type="ECO:0000256" key="3">
    <source>
        <dbReference type="ARBA" id="ARBA00023163"/>
    </source>
</evidence>
<accession>A0A543KFE5</accession>
<dbReference type="InterPro" id="IPR036388">
    <property type="entry name" value="WH-like_DNA-bd_sf"/>
</dbReference>
<organism evidence="6 7">
    <name type="scientific">Roseinatronobacter monicus</name>
    <dbReference type="NCBI Taxonomy" id="393481"/>
    <lineage>
        <taxon>Bacteria</taxon>
        <taxon>Pseudomonadati</taxon>
        <taxon>Pseudomonadota</taxon>
        <taxon>Alphaproteobacteria</taxon>
        <taxon>Rhodobacterales</taxon>
        <taxon>Paracoccaceae</taxon>
        <taxon>Roseinatronobacter</taxon>
    </lineage>
</organism>